<keyword evidence="4" id="KW-1185">Reference proteome</keyword>
<gene>
    <name evidence="3" type="ORF">FB555_000761</name>
</gene>
<organism evidence="3 4">
    <name type="scientific">Alpinimonas psychrophila</name>
    <dbReference type="NCBI Taxonomy" id="748908"/>
    <lineage>
        <taxon>Bacteria</taxon>
        <taxon>Bacillati</taxon>
        <taxon>Actinomycetota</taxon>
        <taxon>Actinomycetes</taxon>
        <taxon>Micrococcales</taxon>
        <taxon>Microbacteriaceae</taxon>
        <taxon>Alpinimonas</taxon>
    </lineage>
</organism>
<dbReference type="InterPro" id="IPR051405">
    <property type="entry name" value="phD/YefM_antitoxin"/>
</dbReference>
<dbReference type="PANTHER" id="PTHR33713">
    <property type="entry name" value="ANTITOXIN YAFN-RELATED"/>
    <property type="match status" value="1"/>
</dbReference>
<dbReference type="EMBL" id="JACGWU010000001">
    <property type="protein sequence ID" value="MBA8828690.1"/>
    <property type="molecule type" value="Genomic_DNA"/>
</dbReference>
<dbReference type="Gene3D" id="3.40.1620.10">
    <property type="entry name" value="YefM-like domain"/>
    <property type="match status" value="1"/>
</dbReference>
<dbReference type="AlphaFoldDB" id="A0A7W3PNR8"/>
<dbReference type="PANTHER" id="PTHR33713:SF10">
    <property type="entry name" value="ANTITOXIN YAFN"/>
    <property type="match status" value="1"/>
</dbReference>
<dbReference type="InterPro" id="IPR006442">
    <property type="entry name" value="Antitoxin_Phd/YefM"/>
</dbReference>
<name>A0A7W3PNR8_9MICO</name>
<accession>A0A7W3PNR8</accession>
<dbReference type="Proteomes" id="UP000524237">
    <property type="component" value="Unassembled WGS sequence"/>
</dbReference>
<dbReference type="SUPFAM" id="SSF143120">
    <property type="entry name" value="YefM-like"/>
    <property type="match status" value="1"/>
</dbReference>
<evidence type="ECO:0000256" key="1">
    <source>
        <dbReference type="ARBA" id="ARBA00009981"/>
    </source>
</evidence>
<evidence type="ECO:0000256" key="2">
    <source>
        <dbReference type="RuleBase" id="RU362080"/>
    </source>
</evidence>
<protein>
    <recommendedName>
        <fullName evidence="2">Antitoxin</fullName>
    </recommendedName>
</protein>
<comment type="function">
    <text evidence="2">Antitoxin component of a type II toxin-antitoxin (TA) system.</text>
</comment>
<proteinExistence type="inferred from homology"/>
<comment type="similarity">
    <text evidence="1 2">Belongs to the phD/YefM antitoxin family.</text>
</comment>
<comment type="caution">
    <text evidence="3">The sequence shown here is derived from an EMBL/GenBank/DDBJ whole genome shotgun (WGS) entry which is preliminary data.</text>
</comment>
<dbReference type="NCBIfam" id="TIGR01552">
    <property type="entry name" value="phd_fam"/>
    <property type="match status" value="1"/>
</dbReference>
<evidence type="ECO:0000313" key="4">
    <source>
        <dbReference type="Proteomes" id="UP000524237"/>
    </source>
</evidence>
<dbReference type="RefSeq" id="WP_182484078.1">
    <property type="nucleotide sequence ID" value="NZ_JACGWU010000001.1"/>
</dbReference>
<sequence length="87" mass="9091">MTIIPATEARQKWAQTLELAHREPVTITQHGRASVVLLDAAVAKCALEALEDAQDIADAKAADAEMASGGIPISLDDIAKELGITLG</sequence>
<dbReference type="InterPro" id="IPR036165">
    <property type="entry name" value="YefM-like_sf"/>
</dbReference>
<dbReference type="Pfam" id="PF02604">
    <property type="entry name" value="PhdYeFM_antitox"/>
    <property type="match status" value="1"/>
</dbReference>
<reference evidence="3 4" key="1">
    <citation type="submission" date="2020-07" db="EMBL/GenBank/DDBJ databases">
        <title>Sequencing the genomes of 1000 actinobacteria strains.</title>
        <authorList>
            <person name="Klenk H.-P."/>
        </authorList>
    </citation>
    <scope>NUCLEOTIDE SEQUENCE [LARGE SCALE GENOMIC DNA]</scope>
    <source>
        <strain evidence="3 4">DSM 23737</strain>
    </source>
</reference>
<evidence type="ECO:0000313" key="3">
    <source>
        <dbReference type="EMBL" id="MBA8828690.1"/>
    </source>
</evidence>